<feature type="region of interest" description="Disordered" evidence="1">
    <location>
        <begin position="68"/>
        <end position="91"/>
    </location>
</feature>
<protein>
    <submittedName>
        <fullName evidence="2">Uncharacterized protein</fullName>
    </submittedName>
</protein>
<feature type="compositionally biased region" description="Low complexity" evidence="1">
    <location>
        <begin position="77"/>
        <end position="91"/>
    </location>
</feature>
<sequence>MCTGFPVRAQSRHHRPPCATRGFQHHSSYECFHRSSAHLSLPVSTRYCTWTHNLELVDVTTADVDLTTVKDTRRPATGQTSSTSRVSQTRG</sequence>
<dbReference type="Proteomes" id="UP001519460">
    <property type="component" value="Unassembled WGS sequence"/>
</dbReference>
<evidence type="ECO:0000313" key="3">
    <source>
        <dbReference type="Proteomes" id="UP001519460"/>
    </source>
</evidence>
<organism evidence="2 3">
    <name type="scientific">Batillaria attramentaria</name>
    <dbReference type="NCBI Taxonomy" id="370345"/>
    <lineage>
        <taxon>Eukaryota</taxon>
        <taxon>Metazoa</taxon>
        <taxon>Spiralia</taxon>
        <taxon>Lophotrochozoa</taxon>
        <taxon>Mollusca</taxon>
        <taxon>Gastropoda</taxon>
        <taxon>Caenogastropoda</taxon>
        <taxon>Sorbeoconcha</taxon>
        <taxon>Cerithioidea</taxon>
        <taxon>Batillariidae</taxon>
        <taxon>Batillaria</taxon>
    </lineage>
</organism>
<dbReference type="EMBL" id="JACVVK020000520">
    <property type="protein sequence ID" value="KAK7468168.1"/>
    <property type="molecule type" value="Genomic_DNA"/>
</dbReference>
<name>A0ABD0JCP2_9CAEN</name>
<dbReference type="AlphaFoldDB" id="A0ABD0JCP2"/>
<reference evidence="2 3" key="1">
    <citation type="journal article" date="2023" name="Sci. Data">
        <title>Genome assembly of the Korean intertidal mud-creeper Batillaria attramentaria.</title>
        <authorList>
            <person name="Patra A.K."/>
            <person name="Ho P.T."/>
            <person name="Jun S."/>
            <person name="Lee S.J."/>
            <person name="Kim Y."/>
            <person name="Won Y.J."/>
        </authorList>
    </citation>
    <scope>NUCLEOTIDE SEQUENCE [LARGE SCALE GENOMIC DNA]</scope>
    <source>
        <strain evidence="2">Wonlab-2016</strain>
    </source>
</reference>
<feature type="region of interest" description="Disordered" evidence="1">
    <location>
        <begin position="1"/>
        <end position="21"/>
    </location>
</feature>
<keyword evidence="3" id="KW-1185">Reference proteome</keyword>
<accession>A0ABD0JCP2</accession>
<evidence type="ECO:0000313" key="2">
    <source>
        <dbReference type="EMBL" id="KAK7468168.1"/>
    </source>
</evidence>
<proteinExistence type="predicted"/>
<comment type="caution">
    <text evidence="2">The sequence shown here is derived from an EMBL/GenBank/DDBJ whole genome shotgun (WGS) entry which is preliminary data.</text>
</comment>
<gene>
    <name evidence="2" type="ORF">BaRGS_00036581</name>
</gene>
<evidence type="ECO:0000256" key="1">
    <source>
        <dbReference type="SAM" id="MobiDB-lite"/>
    </source>
</evidence>